<dbReference type="SMART" id="SM00347">
    <property type="entry name" value="HTH_MARR"/>
    <property type="match status" value="1"/>
</dbReference>
<evidence type="ECO:0000259" key="1">
    <source>
        <dbReference type="PROSITE" id="PS50995"/>
    </source>
</evidence>
<dbReference type="PANTHER" id="PTHR33164:SF104">
    <property type="entry name" value="TRANSCRIPTIONAL REGULATORY PROTEIN"/>
    <property type="match status" value="1"/>
</dbReference>
<dbReference type="Gene3D" id="1.10.10.10">
    <property type="entry name" value="Winged helix-like DNA-binding domain superfamily/Winged helix DNA-binding domain"/>
    <property type="match status" value="1"/>
</dbReference>
<keyword evidence="3" id="KW-1185">Reference proteome</keyword>
<proteinExistence type="predicted"/>
<sequence>MPKQESVDSILQSTKINWPEAYDHISPSILKLLRAHHHIRTDLEELLGHYQIQGADFGILATLRRSGEPYCLSPTTLYHSLLFSSGGLTKVLNRMKQAELIERLDNPDDKRSKLVKLSPMGKELVDAIIVELHKNEQKKLAILSEDEIKQLDTLLSKLLLSWN</sequence>
<dbReference type="PRINTS" id="PR00598">
    <property type="entry name" value="HTHMARR"/>
</dbReference>
<accession>A0ABM6JQ18</accession>
<feature type="domain" description="HTH marR-type" evidence="1">
    <location>
        <begin position="22"/>
        <end position="160"/>
    </location>
</feature>
<evidence type="ECO:0000313" key="2">
    <source>
        <dbReference type="EMBL" id="ARD24418.1"/>
    </source>
</evidence>
<dbReference type="PROSITE" id="PS50995">
    <property type="entry name" value="HTH_MARR_2"/>
    <property type="match status" value="1"/>
</dbReference>
<dbReference type="PANTHER" id="PTHR33164">
    <property type="entry name" value="TRANSCRIPTIONAL REGULATOR, MARR FAMILY"/>
    <property type="match status" value="1"/>
</dbReference>
<gene>
    <name evidence="2" type="ORF">SJ2017_4191</name>
</gene>
<protein>
    <submittedName>
        <fullName evidence="2">Transcriptional regulator</fullName>
    </submittedName>
</protein>
<name>A0ABM6JQ18_9GAMM</name>
<dbReference type="Pfam" id="PF12802">
    <property type="entry name" value="MarR_2"/>
    <property type="match status" value="1"/>
</dbReference>
<dbReference type="InterPro" id="IPR036388">
    <property type="entry name" value="WH-like_DNA-bd_sf"/>
</dbReference>
<dbReference type="InterPro" id="IPR039422">
    <property type="entry name" value="MarR/SlyA-like"/>
</dbReference>
<dbReference type="InterPro" id="IPR036390">
    <property type="entry name" value="WH_DNA-bd_sf"/>
</dbReference>
<dbReference type="EMBL" id="CP020472">
    <property type="protein sequence ID" value="ARD24418.1"/>
    <property type="molecule type" value="Genomic_DNA"/>
</dbReference>
<organism evidence="2 3">
    <name type="scientific">Shewanella japonica</name>
    <dbReference type="NCBI Taxonomy" id="93973"/>
    <lineage>
        <taxon>Bacteria</taxon>
        <taxon>Pseudomonadati</taxon>
        <taxon>Pseudomonadota</taxon>
        <taxon>Gammaproteobacteria</taxon>
        <taxon>Alteromonadales</taxon>
        <taxon>Shewanellaceae</taxon>
        <taxon>Shewanella</taxon>
    </lineage>
</organism>
<reference evidence="2 3" key="1">
    <citation type="submission" date="2017-03" db="EMBL/GenBank/DDBJ databases">
        <title>Genome sequencing of Shewanella japonica KCTC 22435.</title>
        <authorList>
            <person name="Kim K.M."/>
        </authorList>
    </citation>
    <scope>NUCLEOTIDE SEQUENCE [LARGE SCALE GENOMIC DNA]</scope>
    <source>
        <strain evidence="2 3">KCTC 22435</strain>
    </source>
</reference>
<dbReference type="SUPFAM" id="SSF46785">
    <property type="entry name" value="Winged helix' DNA-binding domain"/>
    <property type="match status" value="1"/>
</dbReference>
<dbReference type="RefSeq" id="WP_055025463.1">
    <property type="nucleotide sequence ID" value="NZ_CP020472.1"/>
</dbReference>
<evidence type="ECO:0000313" key="3">
    <source>
        <dbReference type="Proteomes" id="UP000191820"/>
    </source>
</evidence>
<dbReference type="Proteomes" id="UP000191820">
    <property type="component" value="Chromosome"/>
</dbReference>
<dbReference type="InterPro" id="IPR000835">
    <property type="entry name" value="HTH_MarR-typ"/>
</dbReference>